<dbReference type="InterPro" id="IPR002525">
    <property type="entry name" value="Transp_IS110-like_N"/>
</dbReference>
<dbReference type="Proteomes" id="UP001595579">
    <property type="component" value="Unassembled WGS sequence"/>
</dbReference>
<gene>
    <name evidence="4" type="ORF">ACFOEV_19190</name>
</gene>
<dbReference type="Pfam" id="PF02371">
    <property type="entry name" value="Transposase_20"/>
    <property type="match status" value="1"/>
</dbReference>
<feature type="domain" description="Transposase IS110-like N-terminal" evidence="2">
    <location>
        <begin position="3"/>
        <end position="63"/>
    </location>
</feature>
<keyword evidence="1" id="KW-0175">Coiled coil</keyword>
<dbReference type="PANTHER" id="PTHR33055:SF3">
    <property type="entry name" value="PUTATIVE TRANSPOSASE FOR IS117-RELATED"/>
    <property type="match status" value="1"/>
</dbReference>
<dbReference type="Pfam" id="PF01548">
    <property type="entry name" value="DEDD_Tnp_IS110"/>
    <property type="match status" value="1"/>
</dbReference>
<evidence type="ECO:0000259" key="3">
    <source>
        <dbReference type="Pfam" id="PF02371"/>
    </source>
</evidence>
<evidence type="ECO:0000259" key="2">
    <source>
        <dbReference type="Pfam" id="PF01548"/>
    </source>
</evidence>
<keyword evidence="5" id="KW-1185">Reference proteome</keyword>
<evidence type="ECO:0000313" key="5">
    <source>
        <dbReference type="Proteomes" id="UP001595579"/>
    </source>
</evidence>
<feature type="domain" description="Transposase IS116/IS110/IS902 C-terminal" evidence="3">
    <location>
        <begin position="113"/>
        <end position="195"/>
    </location>
</feature>
<feature type="non-terminal residue" evidence="4">
    <location>
        <position position="1"/>
    </location>
</feature>
<dbReference type="EMBL" id="JBHRUG010000038">
    <property type="protein sequence ID" value="MFC3285729.1"/>
    <property type="molecule type" value="Genomic_DNA"/>
</dbReference>
<evidence type="ECO:0000313" key="4">
    <source>
        <dbReference type="EMBL" id="MFC3285729.1"/>
    </source>
</evidence>
<dbReference type="RefSeq" id="WP_386776510.1">
    <property type="nucleotide sequence ID" value="NZ_JBHRUG010000038.1"/>
</dbReference>
<protein>
    <submittedName>
        <fullName evidence="4">IS110 family transposase</fullName>
    </submittedName>
</protein>
<organism evidence="4 5">
    <name type="scientific">Litchfieldella rifensis</name>
    <dbReference type="NCBI Taxonomy" id="762643"/>
    <lineage>
        <taxon>Bacteria</taxon>
        <taxon>Pseudomonadati</taxon>
        <taxon>Pseudomonadota</taxon>
        <taxon>Gammaproteobacteria</taxon>
        <taxon>Oceanospirillales</taxon>
        <taxon>Halomonadaceae</taxon>
        <taxon>Litchfieldella</taxon>
    </lineage>
</organism>
<accession>A0ABV7LT78</accession>
<name>A0ABV7LT78_9GAMM</name>
<feature type="coiled-coil region" evidence="1">
    <location>
        <begin position="39"/>
        <end position="108"/>
    </location>
</feature>
<evidence type="ECO:0000256" key="1">
    <source>
        <dbReference type="SAM" id="Coils"/>
    </source>
</evidence>
<dbReference type="PANTHER" id="PTHR33055">
    <property type="entry name" value="TRANSPOSASE FOR INSERTION SEQUENCE ELEMENT IS1111A"/>
    <property type="match status" value="1"/>
</dbReference>
<reference evidence="5" key="1">
    <citation type="journal article" date="2019" name="Int. J. Syst. Evol. Microbiol.">
        <title>The Global Catalogue of Microorganisms (GCM) 10K type strain sequencing project: providing services to taxonomists for standard genome sequencing and annotation.</title>
        <authorList>
            <consortium name="The Broad Institute Genomics Platform"/>
            <consortium name="The Broad Institute Genome Sequencing Center for Infectious Disease"/>
            <person name="Wu L."/>
            <person name="Ma J."/>
        </authorList>
    </citation>
    <scope>NUCLEOTIDE SEQUENCE [LARGE SCALE GENOMIC DNA]</scope>
    <source>
        <strain evidence="5">CECT 7698</strain>
    </source>
</reference>
<dbReference type="InterPro" id="IPR047650">
    <property type="entry name" value="Transpos_IS110"/>
</dbReference>
<sequence length="243" mass="26733">ELKLRGSKTDGLDAALLAEYGERMEPRRWVPPTQTQLALRDLGRQINRLTAARTQAKNRLHALQAKGMTLPLLIDDEQEGIAALDRRIQRLTQAAQALIAECETLTAHHANMTAAKGIGDATAIALLAELCVLPRELKAPQVSRYAGLDVRLTQSGTSVNRPARLSKAGNAYLRAALYMPAMCAVRHDPRAKAFYDALVARGKKKIQAQCAVMRKYLTGLWACMQSQTPFDSSLLFSDEHMNA</sequence>
<proteinExistence type="predicted"/>
<dbReference type="InterPro" id="IPR003346">
    <property type="entry name" value="Transposase_20"/>
</dbReference>
<comment type="caution">
    <text evidence="4">The sequence shown here is derived from an EMBL/GenBank/DDBJ whole genome shotgun (WGS) entry which is preliminary data.</text>
</comment>